<dbReference type="InterPro" id="IPR038573">
    <property type="entry name" value="BrnT_sf"/>
</dbReference>
<organism evidence="1 2">
    <name type="scientific">Eiseniibacteriota bacterium</name>
    <dbReference type="NCBI Taxonomy" id="2212470"/>
    <lineage>
        <taxon>Bacteria</taxon>
        <taxon>Candidatus Eiseniibacteriota</taxon>
    </lineage>
</organism>
<dbReference type="InterPro" id="IPR007460">
    <property type="entry name" value="BrnT_toxin"/>
</dbReference>
<evidence type="ECO:0000313" key="2">
    <source>
        <dbReference type="Proteomes" id="UP000320184"/>
    </source>
</evidence>
<reference evidence="1 2" key="1">
    <citation type="journal article" date="2019" name="Nat. Microbiol.">
        <title>Mediterranean grassland soil C-N compound turnover is dependent on rainfall and depth, and is mediated by genomically divergent microorganisms.</title>
        <authorList>
            <person name="Diamond S."/>
            <person name="Andeer P.F."/>
            <person name="Li Z."/>
            <person name="Crits-Christoph A."/>
            <person name="Burstein D."/>
            <person name="Anantharaman K."/>
            <person name="Lane K.R."/>
            <person name="Thomas B.C."/>
            <person name="Pan C."/>
            <person name="Northen T.R."/>
            <person name="Banfield J.F."/>
        </authorList>
    </citation>
    <scope>NUCLEOTIDE SEQUENCE [LARGE SCALE GENOMIC DNA]</scope>
    <source>
        <strain evidence="1">WS_3</strain>
    </source>
</reference>
<dbReference type="Proteomes" id="UP000320184">
    <property type="component" value="Unassembled WGS sequence"/>
</dbReference>
<dbReference type="AlphaFoldDB" id="A0A538SAJ8"/>
<dbReference type="Gene3D" id="3.10.450.530">
    <property type="entry name" value="Ribonuclease toxin, BrnT, of type II toxin-antitoxin system"/>
    <property type="match status" value="1"/>
</dbReference>
<gene>
    <name evidence="1" type="ORF">E6K73_12035</name>
</gene>
<protein>
    <submittedName>
        <fullName evidence="1">BrnT family toxin</fullName>
    </submittedName>
</protein>
<evidence type="ECO:0000313" key="1">
    <source>
        <dbReference type="EMBL" id="TMQ48398.1"/>
    </source>
</evidence>
<proteinExistence type="predicted"/>
<accession>A0A538SAJ8</accession>
<sequence>MAELKFEWDHAKDIANQRKHGISFAEAASVFSDDHALLLNDPDHSAEEDRFVLLGLSFALRVIVVHHTFRAGGDVIRLISARKATRVERAHYVQRWRQ</sequence>
<name>A0A538SAJ8_UNCEI</name>
<dbReference type="Pfam" id="PF04365">
    <property type="entry name" value="BrnT_toxin"/>
    <property type="match status" value="1"/>
</dbReference>
<comment type="caution">
    <text evidence="1">The sequence shown here is derived from an EMBL/GenBank/DDBJ whole genome shotgun (WGS) entry which is preliminary data.</text>
</comment>
<dbReference type="EMBL" id="VBOT01000142">
    <property type="protein sequence ID" value="TMQ48398.1"/>
    <property type="molecule type" value="Genomic_DNA"/>
</dbReference>